<dbReference type="InterPro" id="IPR027417">
    <property type="entry name" value="P-loop_NTPase"/>
</dbReference>
<dbReference type="InterPro" id="IPR011545">
    <property type="entry name" value="DEAD/DEAH_box_helicase_dom"/>
</dbReference>
<dbReference type="InterPro" id="IPR001650">
    <property type="entry name" value="Helicase_C-like"/>
</dbReference>
<dbReference type="InterPro" id="IPR009060">
    <property type="entry name" value="UBA-like_sf"/>
</dbReference>
<keyword evidence="1" id="KW-0547">Nucleotide-binding</keyword>
<dbReference type="Pfam" id="PF00271">
    <property type="entry name" value="Helicase_C"/>
    <property type="match status" value="1"/>
</dbReference>
<comment type="caution">
    <text evidence="8">The sequence shown here is derived from an EMBL/GenBank/DDBJ whole genome shotgun (WGS) entry which is preliminary data.</text>
</comment>
<evidence type="ECO:0000256" key="1">
    <source>
        <dbReference type="ARBA" id="ARBA00022741"/>
    </source>
</evidence>
<evidence type="ECO:0000256" key="5">
    <source>
        <dbReference type="SAM" id="MobiDB-lite"/>
    </source>
</evidence>
<feature type="non-terminal residue" evidence="8">
    <location>
        <position position="563"/>
    </location>
</feature>
<dbReference type="InterPro" id="IPR014001">
    <property type="entry name" value="Helicase_ATP-bd"/>
</dbReference>
<accession>A0ABQ5JTU7</accession>
<evidence type="ECO:0000256" key="3">
    <source>
        <dbReference type="ARBA" id="ARBA00022806"/>
    </source>
</evidence>
<evidence type="ECO:0000259" key="6">
    <source>
        <dbReference type="PROSITE" id="PS51192"/>
    </source>
</evidence>
<dbReference type="Gene3D" id="3.40.50.300">
    <property type="entry name" value="P-loop containing nucleotide triphosphate hydrolases"/>
    <property type="match status" value="2"/>
</dbReference>
<feature type="domain" description="Helicase C-terminal" evidence="7">
    <location>
        <begin position="396"/>
        <end position="563"/>
    </location>
</feature>
<dbReference type="Proteomes" id="UP001057375">
    <property type="component" value="Unassembled WGS sequence"/>
</dbReference>
<dbReference type="GO" id="GO:0004386">
    <property type="term" value="F:helicase activity"/>
    <property type="evidence" value="ECO:0007669"/>
    <property type="project" value="UniProtKB-KW"/>
</dbReference>
<dbReference type="CDD" id="cd18795">
    <property type="entry name" value="SF2_C_Ski2"/>
    <property type="match status" value="1"/>
</dbReference>
<dbReference type="PANTHER" id="PTHR47961:SF6">
    <property type="entry name" value="DNA-DIRECTED DNA POLYMERASE"/>
    <property type="match status" value="1"/>
</dbReference>
<evidence type="ECO:0000256" key="4">
    <source>
        <dbReference type="ARBA" id="ARBA00022840"/>
    </source>
</evidence>
<dbReference type="SMART" id="SM00490">
    <property type="entry name" value="HELICc"/>
    <property type="match status" value="1"/>
</dbReference>
<keyword evidence="9" id="KW-1185">Reference proteome</keyword>
<evidence type="ECO:0000313" key="9">
    <source>
        <dbReference type="Proteomes" id="UP001057375"/>
    </source>
</evidence>
<dbReference type="Pfam" id="PF00270">
    <property type="entry name" value="DEAD"/>
    <property type="match status" value="1"/>
</dbReference>
<dbReference type="PANTHER" id="PTHR47961">
    <property type="entry name" value="DNA POLYMERASE THETA, PUTATIVE (AFU_ORTHOLOGUE AFUA_1G05260)-RELATED"/>
    <property type="match status" value="1"/>
</dbReference>
<dbReference type="Pfam" id="PF00627">
    <property type="entry name" value="UBA"/>
    <property type="match status" value="1"/>
</dbReference>
<evidence type="ECO:0000259" key="7">
    <source>
        <dbReference type="PROSITE" id="PS51194"/>
    </source>
</evidence>
<dbReference type="PROSITE" id="PS51194">
    <property type="entry name" value="HELICASE_CTER"/>
    <property type="match status" value="1"/>
</dbReference>
<proteinExistence type="predicted"/>
<organism evidence="8 9">
    <name type="scientific">Aduncisulcus paluster</name>
    <dbReference type="NCBI Taxonomy" id="2918883"/>
    <lineage>
        <taxon>Eukaryota</taxon>
        <taxon>Metamonada</taxon>
        <taxon>Carpediemonas-like organisms</taxon>
        <taxon>Aduncisulcus</taxon>
    </lineage>
</organism>
<gene>
    <name evidence="8" type="ORF">ADUPG1_010756</name>
</gene>
<dbReference type="InterPro" id="IPR015940">
    <property type="entry name" value="UBA"/>
</dbReference>
<feature type="domain" description="Helicase ATP-binding" evidence="6">
    <location>
        <begin position="160"/>
        <end position="379"/>
    </location>
</feature>
<evidence type="ECO:0000313" key="8">
    <source>
        <dbReference type="EMBL" id="GKT15629.1"/>
    </source>
</evidence>
<keyword evidence="2" id="KW-0378">Hydrolase</keyword>
<name>A0ABQ5JTU7_9EUKA</name>
<dbReference type="PROSITE" id="PS51192">
    <property type="entry name" value="HELICASE_ATP_BIND_1"/>
    <property type="match status" value="1"/>
</dbReference>
<dbReference type="SUPFAM" id="SSF46934">
    <property type="entry name" value="UBA-like"/>
    <property type="match status" value="1"/>
</dbReference>
<dbReference type="SMART" id="SM00487">
    <property type="entry name" value="DEXDc"/>
    <property type="match status" value="1"/>
</dbReference>
<reference evidence="8" key="1">
    <citation type="submission" date="2022-03" db="EMBL/GenBank/DDBJ databases">
        <title>Draft genome sequence of Aduncisulcus paluster, a free-living microaerophilic Fornicata.</title>
        <authorList>
            <person name="Yuyama I."/>
            <person name="Kume K."/>
            <person name="Tamura T."/>
            <person name="Inagaki Y."/>
            <person name="Hashimoto T."/>
        </authorList>
    </citation>
    <scope>NUCLEOTIDE SEQUENCE</scope>
    <source>
        <strain evidence="8">NY0171</strain>
    </source>
</reference>
<protein>
    <submittedName>
        <fullName evidence="8">Helicase mug81</fullName>
    </submittedName>
</protein>
<dbReference type="SUPFAM" id="SSF52540">
    <property type="entry name" value="P-loop containing nucleoside triphosphate hydrolases"/>
    <property type="match status" value="1"/>
</dbReference>
<evidence type="ECO:0000256" key="2">
    <source>
        <dbReference type="ARBA" id="ARBA00022801"/>
    </source>
</evidence>
<dbReference type="EMBL" id="BQXS01011688">
    <property type="protein sequence ID" value="GKT15629.1"/>
    <property type="molecule type" value="Genomic_DNA"/>
</dbReference>
<dbReference type="Gene3D" id="1.10.8.10">
    <property type="entry name" value="DNA helicase RuvA subunit, C-terminal domain"/>
    <property type="match status" value="1"/>
</dbReference>
<keyword evidence="4" id="KW-0067">ATP-binding</keyword>
<sequence length="563" mass="62322">MDYFVSQLLDMGFSLDMAVEAYSHTKNVDTAISWIIEQQQRIEAPKEKPPPKKKNPKISKGPSKARAEKKKVIDDQSSSTGLSAVPFEIDYAPTAGVLPANAIRVGYHDAECISIPPPTDTSAMKEVRRKSVSELPILCQQVLSKAGFTTLNPIQTIVHSPILDSNRNILVAAPTGAGKTGIALLSMLRVIISQLNEEFSLEDEAEEDVSSISRQSINYQEKLEPKKRSKRSPHKANIDKNFQIIYISPMKALAGELVGKFKSYLGSPPCCLSVKEVTGDTHLASKDIDTAQVIVATPEKYDIMTRRPSTESSKTRLLILDEVHLLGEERGAVLESIVMRTLRLSESTQSPIRILGLSATLPNYQEVGRFLSVSDEDMFYFPANWRPVPLRQSFVAIYDAAYKLQKESFDSHTFNIVSEEILQGRQVLVFVHSRNSTIESGRDILMRALKDASGSAKSMLEKGITKKALEQISKLSLVELRQLCERGVGFHHGGMTAWDRRQVEKLFKEGKIQVLCCTATLAWGVNLPAATVVIKGTQVYSSDKGQYVPLDILSVQQIFGRAG</sequence>
<keyword evidence="3 8" id="KW-0347">Helicase</keyword>
<feature type="region of interest" description="Disordered" evidence="5">
    <location>
        <begin position="41"/>
        <end position="77"/>
    </location>
</feature>
<dbReference type="InterPro" id="IPR050474">
    <property type="entry name" value="Hel308_SKI2-like"/>
</dbReference>